<name>A0A3P3XYV8_PLABS</name>
<dbReference type="InterPro" id="IPR046341">
    <property type="entry name" value="SET_dom_sf"/>
</dbReference>
<feature type="domain" description="SET" evidence="5">
    <location>
        <begin position="503"/>
        <end position="734"/>
    </location>
</feature>
<dbReference type="GO" id="GO:0016279">
    <property type="term" value="F:protein-lysine N-methyltransferase activity"/>
    <property type="evidence" value="ECO:0007669"/>
    <property type="project" value="TreeGrafter"/>
</dbReference>
<dbReference type="EMBL" id="OVEO01000001">
    <property type="protein sequence ID" value="SPQ93136.1"/>
    <property type="molecule type" value="Genomic_DNA"/>
</dbReference>
<dbReference type="AlphaFoldDB" id="A0A3P3XYV8"/>
<keyword evidence="6" id="KW-0496">Mitochondrion</keyword>
<dbReference type="InterPro" id="IPR001214">
    <property type="entry name" value="SET_dom"/>
</dbReference>
<keyword evidence="4" id="KW-0732">Signal</keyword>
<sequence>MTLGVLALLVPFLLYWVVLHLPSPASLLRRPDRAHVVDIDRLASPSHETSSAQWLYDRRLALADALSRDPTNTTLRSALRQVDLDVFHRWLPVGAHLRPVVASDDGKGVQYVGDERPRRRQVLQRIPVDRMITMQVVEQSRAGHALVNGPSDSKPSVHVLLGVYLAVERADPSSTWQPYIRVLPASFAGSSPIKAPGWVFDEVLRGTAARDLIVLRRKEIRDEYQEIVRRTLPAVSFDQYEWGVLVSMTRAAAVTIDGQKTAALIPLLNEIRHSPASEATTTDRFVQNEHVVMATGRPVSPQLGLTRNYGHRPAQVYYVDYGFVPERPQPALDTFKVEFDPRDADDKDGRLRHLVGDWRRSWTLTSESPIDPGMAQVLRLLARNASERALPDATGRALISAGNEERARVALADAIRRKVGELRRVPPAPDDQHDVHQIEMAVAMRRLEADAAQRFLDRVLADAGQRLTTTTEAAPAPAAGAFVGEDPFDALRQWMEAGGADLSGVRVVHEDDAGQRGLRAHRPMSQGDVVISVPLSLIITSALAGDCDVAKEARRNGVDLETHALMAALLATSWAHDARDVAVGTPGATLSPYLSLFNATLPSLSSYESFLAQYYPTDLLAMLEGTRTLALVNGTRHVLDRDYDALRRAAPRSMANVSRRAYARARHLVDTRNFIVDVDRDANRTLNMMVPFVDMMNHGLAPNAFWAFDPDRAEFQVTAARSIADGDAIVTSYGIKSNGILLTVYGFALPDNPHDVAQMRFRLFPGTTPGRATATATTCTVPATTNDDAVWECVRKVQRGRTDLQVVDAIDEAAADALAMFAGSIDDDLRLLQRDRFDDDRQRSVVRVRLGEKRVLAYWRATAAVLRPYYAGQVSIDALPSDLADFVRQWQQQQQEAGRR</sequence>
<dbReference type="Pfam" id="PF00856">
    <property type="entry name" value="SET"/>
    <property type="match status" value="1"/>
</dbReference>
<dbReference type="Pfam" id="PF09273">
    <property type="entry name" value="Rubis-subs-bind"/>
    <property type="match status" value="1"/>
</dbReference>
<dbReference type="InterPro" id="IPR036464">
    <property type="entry name" value="Rubisco_LSMT_subst-bd_sf"/>
</dbReference>
<dbReference type="InterPro" id="IPR015353">
    <property type="entry name" value="Rubisco_LSMT_subst-bd"/>
</dbReference>
<proteinExistence type="predicted"/>
<dbReference type="PANTHER" id="PTHR13271:SF137">
    <property type="entry name" value="SET DOMAIN-CONTAINING PROTEIN"/>
    <property type="match status" value="1"/>
</dbReference>
<dbReference type="GO" id="GO:0032259">
    <property type="term" value="P:methylation"/>
    <property type="evidence" value="ECO:0007669"/>
    <property type="project" value="UniProtKB-KW"/>
</dbReference>
<evidence type="ECO:0000256" key="4">
    <source>
        <dbReference type="SAM" id="SignalP"/>
    </source>
</evidence>
<dbReference type="InterPro" id="IPR050600">
    <property type="entry name" value="SETD3_SETD6_MTase"/>
</dbReference>
<feature type="chain" id="PRO_5018283328" description="SET domain-containing protein" evidence="4">
    <location>
        <begin position="21"/>
        <end position="900"/>
    </location>
</feature>
<feature type="signal peptide" evidence="4">
    <location>
        <begin position="1"/>
        <end position="20"/>
    </location>
</feature>
<gene>
    <name evidence="6" type="ORF">PLBR_LOCUS351</name>
</gene>
<keyword evidence="1" id="KW-0489">Methyltransferase</keyword>
<keyword evidence="2" id="KW-0808">Transferase</keyword>
<protein>
    <recommendedName>
        <fullName evidence="5">SET domain-containing protein</fullName>
    </recommendedName>
</protein>
<reference evidence="6 7" key="1">
    <citation type="submission" date="2018-03" db="EMBL/GenBank/DDBJ databases">
        <authorList>
            <person name="Fogelqvist J."/>
        </authorList>
    </citation>
    <scope>NUCLEOTIDE SEQUENCE [LARGE SCALE GENOMIC DNA]</scope>
</reference>
<evidence type="ECO:0000256" key="2">
    <source>
        <dbReference type="ARBA" id="ARBA00022679"/>
    </source>
</evidence>
<evidence type="ECO:0000256" key="3">
    <source>
        <dbReference type="ARBA" id="ARBA00022691"/>
    </source>
</evidence>
<organism evidence="6 7">
    <name type="scientific">Plasmodiophora brassicae</name>
    <name type="common">Clubroot disease agent</name>
    <dbReference type="NCBI Taxonomy" id="37360"/>
    <lineage>
        <taxon>Eukaryota</taxon>
        <taxon>Sar</taxon>
        <taxon>Rhizaria</taxon>
        <taxon>Endomyxa</taxon>
        <taxon>Phytomyxea</taxon>
        <taxon>Plasmodiophorida</taxon>
        <taxon>Plasmodiophoridae</taxon>
        <taxon>Plasmodiophora</taxon>
    </lineage>
</organism>
<dbReference type="Gene3D" id="3.90.1410.10">
    <property type="entry name" value="set domain protein methyltransferase, domain 1"/>
    <property type="match status" value="2"/>
</dbReference>
<dbReference type="SUPFAM" id="SSF82199">
    <property type="entry name" value="SET domain"/>
    <property type="match status" value="2"/>
</dbReference>
<dbReference type="PANTHER" id="PTHR13271">
    <property type="entry name" value="UNCHARACTERIZED PUTATIVE METHYLTRANSFERASE"/>
    <property type="match status" value="1"/>
</dbReference>
<evidence type="ECO:0000259" key="5">
    <source>
        <dbReference type="PROSITE" id="PS50280"/>
    </source>
</evidence>
<evidence type="ECO:0000313" key="7">
    <source>
        <dbReference type="Proteomes" id="UP000290189"/>
    </source>
</evidence>
<evidence type="ECO:0000256" key="1">
    <source>
        <dbReference type="ARBA" id="ARBA00022603"/>
    </source>
</evidence>
<dbReference type="Gene3D" id="3.90.1420.10">
    <property type="entry name" value="Rubisco LSMT, substrate-binding domain"/>
    <property type="match status" value="1"/>
</dbReference>
<dbReference type="CDD" id="cd10527">
    <property type="entry name" value="SET_LSMT"/>
    <property type="match status" value="2"/>
</dbReference>
<accession>A0A3P3XYV8</accession>
<keyword evidence="3" id="KW-0949">S-adenosyl-L-methionine</keyword>
<geneLocation type="mitochondrion" evidence="6"/>
<dbReference type="Proteomes" id="UP000290189">
    <property type="component" value="Unassembled WGS sequence"/>
</dbReference>
<dbReference type="PROSITE" id="PS50280">
    <property type="entry name" value="SET"/>
    <property type="match status" value="1"/>
</dbReference>
<evidence type="ECO:0000313" key="6">
    <source>
        <dbReference type="EMBL" id="SPQ93136.1"/>
    </source>
</evidence>